<dbReference type="Pfam" id="PF14310">
    <property type="entry name" value="Fn3-like"/>
    <property type="match status" value="1"/>
</dbReference>
<keyword evidence="2" id="KW-0378">Hydrolase</keyword>
<dbReference type="EMBL" id="CM007382">
    <property type="protein sequence ID" value="ONK78767.1"/>
    <property type="molecule type" value="Genomic_DNA"/>
</dbReference>
<dbReference type="PRINTS" id="PR00133">
    <property type="entry name" value="GLHYDRLASE3"/>
</dbReference>
<keyword evidence="3" id="KW-0326">Glycosidase</keyword>
<dbReference type="AlphaFoldDB" id="A0A5P1FMX0"/>
<dbReference type="Gramene" id="ONK78767">
    <property type="protein sequence ID" value="ONK78767"/>
    <property type="gene ID" value="A4U43_C02F22200"/>
</dbReference>
<dbReference type="GO" id="GO:0031222">
    <property type="term" value="P:arabinan catabolic process"/>
    <property type="evidence" value="ECO:0007669"/>
    <property type="project" value="TreeGrafter"/>
</dbReference>
<dbReference type="SUPFAM" id="SSF52279">
    <property type="entry name" value="Beta-D-glucan exohydrolase, C-terminal domain"/>
    <property type="match status" value="1"/>
</dbReference>
<evidence type="ECO:0000256" key="2">
    <source>
        <dbReference type="ARBA" id="ARBA00022801"/>
    </source>
</evidence>
<dbReference type="OMA" id="HYHARRI"/>
<evidence type="ECO:0000256" key="1">
    <source>
        <dbReference type="ARBA" id="ARBA00022729"/>
    </source>
</evidence>
<name>A0A5P1FMX0_ASPOF</name>
<dbReference type="InterPro" id="IPR002772">
    <property type="entry name" value="Glyco_hydro_3_C"/>
</dbReference>
<dbReference type="InterPro" id="IPR017853">
    <property type="entry name" value="GH"/>
</dbReference>
<dbReference type="Gene3D" id="3.40.50.1700">
    <property type="entry name" value="Glycoside hydrolase family 3 C-terminal domain"/>
    <property type="match status" value="2"/>
</dbReference>
<evidence type="ECO:0000256" key="4">
    <source>
        <dbReference type="SAM" id="SignalP"/>
    </source>
</evidence>
<evidence type="ECO:0000256" key="3">
    <source>
        <dbReference type="ARBA" id="ARBA00023295"/>
    </source>
</evidence>
<dbReference type="Pfam" id="PF00933">
    <property type="entry name" value="Glyco_hydro_3"/>
    <property type="match status" value="1"/>
</dbReference>
<dbReference type="Proteomes" id="UP000243459">
    <property type="component" value="Chromosome 2"/>
</dbReference>
<dbReference type="InterPro" id="IPR044993">
    <property type="entry name" value="BXL"/>
</dbReference>
<evidence type="ECO:0000313" key="7">
    <source>
        <dbReference type="Proteomes" id="UP000243459"/>
    </source>
</evidence>
<proteinExistence type="predicted"/>
<feature type="chain" id="PRO_5024313430" description="Fibronectin type III-like domain-containing protein" evidence="4">
    <location>
        <begin position="26"/>
        <end position="787"/>
    </location>
</feature>
<dbReference type="InterPro" id="IPR036881">
    <property type="entry name" value="Glyco_hydro_3_C_sf"/>
</dbReference>
<dbReference type="InterPro" id="IPR036962">
    <property type="entry name" value="Glyco_hydro_3_N_sf"/>
</dbReference>
<organism evidence="6 7">
    <name type="scientific">Asparagus officinalis</name>
    <name type="common">Garden asparagus</name>
    <dbReference type="NCBI Taxonomy" id="4686"/>
    <lineage>
        <taxon>Eukaryota</taxon>
        <taxon>Viridiplantae</taxon>
        <taxon>Streptophyta</taxon>
        <taxon>Embryophyta</taxon>
        <taxon>Tracheophyta</taxon>
        <taxon>Spermatophyta</taxon>
        <taxon>Magnoliopsida</taxon>
        <taxon>Liliopsida</taxon>
        <taxon>Asparagales</taxon>
        <taxon>Asparagaceae</taxon>
        <taxon>Asparagoideae</taxon>
        <taxon>Asparagus</taxon>
    </lineage>
</organism>
<sequence>MASSLSSLLPLLLLSLTSFAALSLADYPLPYNFTHVCDAKRYASLNLSIPDFAFCDKSLSYYVRAKNLVDSMNLTEKAKQLGNNNNGEWYAVAAGVPRLGLPAYNWWSEALHGVSYIGGGTSFGGPDVKAATSFPLPINSAAAFNATLWREIGKTISTEARAMNNLGFAGLTFWSPNINLVRDPRWGRALETPGECPTTAGIYAINFVRGLQDVEGQEHSNDPNSRPLKVSACCKHYAAYDVDYWRTTGSMTVDRFHYDANVTERDMVESYLKPFEMCVKEGDVSSVMCSYNKINGVPACADGRRMRGTIRDEWDLHGYVVSDCDSIKTIFEKQQWLDDTAIEATAQVMRAGLDLDCGWYYAQYLEETVKKGLIKESDVDEALINNYIVLLRLGWFDGNPLYDNLNASNVCSVDNMKLAASAARQGMVLLKNKGDALPLSPQKFKRIAIVGPHANATEVMIGNYNGVPCRYISPIDGLKKYAEVDYKCRGCRCAVGLNLTYEREDWDRTGFDLPGYQNHLIETVANVSKGPVVVVIFSSGTINISSFVKSGDVDAIIWAGYPGQEGGQAVADIIFGAYNPGGRLPVTWYPSEYTSQIPETSQQFRPNDELGYPGRTYRFYNGTTQFDFGYGLSYTKFSYSFVNPNVLVTKNVNNARQCYNFLPFEDKQLTDVPACQSALVSDLDCTAGDVSVQVSVTNVGKLDGSDAVMLYAKQPQGLIGAPIKDLVAFERVFLKAGESKVVSFEIDACKRLAFVTESAQEVLPQGEHTLLVGDQKLPVYVHLQKEV</sequence>
<dbReference type="GO" id="GO:0009044">
    <property type="term" value="F:xylan 1,4-beta-xylosidase activity"/>
    <property type="evidence" value="ECO:0007669"/>
    <property type="project" value="InterPro"/>
</dbReference>
<reference evidence="7" key="1">
    <citation type="journal article" date="2017" name="Nat. Commun.">
        <title>The asparagus genome sheds light on the origin and evolution of a young Y chromosome.</title>
        <authorList>
            <person name="Harkess A."/>
            <person name="Zhou J."/>
            <person name="Xu C."/>
            <person name="Bowers J.E."/>
            <person name="Van der Hulst R."/>
            <person name="Ayyampalayam S."/>
            <person name="Mercati F."/>
            <person name="Riccardi P."/>
            <person name="McKain M.R."/>
            <person name="Kakrana A."/>
            <person name="Tang H."/>
            <person name="Ray J."/>
            <person name="Groenendijk J."/>
            <person name="Arikit S."/>
            <person name="Mathioni S.M."/>
            <person name="Nakano M."/>
            <person name="Shan H."/>
            <person name="Telgmann-Rauber A."/>
            <person name="Kanno A."/>
            <person name="Yue Z."/>
            <person name="Chen H."/>
            <person name="Li W."/>
            <person name="Chen Y."/>
            <person name="Xu X."/>
            <person name="Zhang Y."/>
            <person name="Luo S."/>
            <person name="Chen H."/>
            <person name="Gao J."/>
            <person name="Mao Z."/>
            <person name="Pires J.C."/>
            <person name="Luo M."/>
            <person name="Kudrna D."/>
            <person name="Wing R.A."/>
            <person name="Meyers B.C."/>
            <person name="Yi K."/>
            <person name="Kong H."/>
            <person name="Lavrijsen P."/>
            <person name="Sunseri F."/>
            <person name="Falavigna A."/>
            <person name="Ye Y."/>
            <person name="Leebens-Mack J.H."/>
            <person name="Chen G."/>
        </authorList>
    </citation>
    <scope>NUCLEOTIDE SEQUENCE [LARGE SCALE GENOMIC DNA]</scope>
    <source>
        <strain evidence="7">cv. DH0086</strain>
    </source>
</reference>
<dbReference type="GO" id="GO:0045493">
    <property type="term" value="P:xylan catabolic process"/>
    <property type="evidence" value="ECO:0007669"/>
    <property type="project" value="InterPro"/>
</dbReference>
<dbReference type="InterPro" id="IPR026891">
    <property type="entry name" value="Fn3-like"/>
</dbReference>
<dbReference type="Pfam" id="PF01915">
    <property type="entry name" value="Glyco_hydro_3_C"/>
    <property type="match status" value="1"/>
</dbReference>
<accession>A0A5P1FMX0</accession>
<gene>
    <name evidence="6" type="ORF">A4U43_C02F22200</name>
</gene>
<keyword evidence="1 4" id="KW-0732">Signal</keyword>
<dbReference type="SUPFAM" id="SSF51445">
    <property type="entry name" value="(Trans)glycosidases"/>
    <property type="match status" value="1"/>
</dbReference>
<keyword evidence="7" id="KW-1185">Reference proteome</keyword>
<dbReference type="Gene3D" id="3.20.20.300">
    <property type="entry name" value="Glycoside hydrolase, family 3, N-terminal domain"/>
    <property type="match status" value="1"/>
</dbReference>
<dbReference type="InterPro" id="IPR013783">
    <property type="entry name" value="Ig-like_fold"/>
</dbReference>
<evidence type="ECO:0000259" key="5">
    <source>
        <dbReference type="SMART" id="SM01217"/>
    </source>
</evidence>
<evidence type="ECO:0000313" key="6">
    <source>
        <dbReference type="EMBL" id="ONK78767.1"/>
    </source>
</evidence>
<dbReference type="FunFam" id="3.20.20.300:FF:000010">
    <property type="entry name" value="Putative beta-D-xylosidase 5"/>
    <property type="match status" value="1"/>
</dbReference>
<feature type="domain" description="Fibronectin type III-like" evidence="5">
    <location>
        <begin position="706"/>
        <end position="776"/>
    </location>
</feature>
<dbReference type="PANTHER" id="PTHR42721:SF11">
    <property type="entry name" value="BETA-D-XYLOSIDASE 5-RELATED"/>
    <property type="match status" value="1"/>
</dbReference>
<dbReference type="Gene3D" id="2.60.40.10">
    <property type="entry name" value="Immunoglobulins"/>
    <property type="match status" value="1"/>
</dbReference>
<protein>
    <recommendedName>
        <fullName evidence="5">Fibronectin type III-like domain-containing protein</fullName>
    </recommendedName>
</protein>
<dbReference type="GO" id="GO:0046556">
    <property type="term" value="F:alpha-L-arabinofuranosidase activity"/>
    <property type="evidence" value="ECO:0007669"/>
    <property type="project" value="TreeGrafter"/>
</dbReference>
<dbReference type="InterPro" id="IPR001764">
    <property type="entry name" value="Glyco_hydro_3_N"/>
</dbReference>
<dbReference type="PANTHER" id="PTHR42721">
    <property type="entry name" value="SUGAR HYDROLASE-RELATED"/>
    <property type="match status" value="1"/>
</dbReference>
<feature type="signal peptide" evidence="4">
    <location>
        <begin position="1"/>
        <end position="25"/>
    </location>
</feature>
<dbReference type="SMART" id="SM01217">
    <property type="entry name" value="Fn3_like"/>
    <property type="match status" value="1"/>
</dbReference>